<protein>
    <submittedName>
        <fullName evidence="2">Lipocalin</fullName>
    </submittedName>
</protein>
<dbReference type="eggNOG" id="COG3040">
    <property type="taxonomic scope" value="Bacteria"/>
</dbReference>
<comment type="caution">
    <text evidence="2">The sequence shown here is derived from an EMBL/GenBank/DDBJ whole genome shotgun (WGS) entry which is preliminary data.</text>
</comment>
<proteinExistence type="predicted"/>
<name>X7EKV8_9RHOB</name>
<dbReference type="PATRIC" id="fig|1449350.3.peg.285"/>
<keyword evidence="1" id="KW-0732">Signal</keyword>
<feature type="chain" id="PRO_5004978435" evidence="1">
    <location>
        <begin position="19"/>
        <end position="147"/>
    </location>
</feature>
<evidence type="ECO:0000313" key="2">
    <source>
        <dbReference type="EMBL" id="ETX16510.1"/>
    </source>
</evidence>
<evidence type="ECO:0000313" key="3">
    <source>
        <dbReference type="Proteomes" id="UP000022447"/>
    </source>
</evidence>
<organism evidence="2 3">
    <name type="scientific">Roseivivax halodurans JCM 10272</name>
    <dbReference type="NCBI Taxonomy" id="1449350"/>
    <lineage>
        <taxon>Bacteria</taxon>
        <taxon>Pseudomonadati</taxon>
        <taxon>Pseudomonadota</taxon>
        <taxon>Alphaproteobacteria</taxon>
        <taxon>Rhodobacterales</taxon>
        <taxon>Roseobacteraceae</taxon>
        <taxon>Roseivivax</taxon>
    </lineage>
</organism>
<dbReference type="OrthoDB" id="594739at2"/>
<dbReference type="Proteomes" id="UP000022447">
    <property type="component" value="Unassembled WGS sequence"/>
</dbReference>
<dbReference type="STRING" id="1449350.OCH239_01400"/>
<accession>X7EKV8</accession>
<sequence>MKRVLICLALAGCGAAPAPDTPATLRDPAAPVGAQMDVTADRLHGEWRIVEGAGVPPGASVSIAPGCIVIAGDSSDLVEVAPGRFSADGAPLWVHWLDADARTVAMGDPGGGRVFVLDRTGAPGERLIAAREILDWYGYDLAALRGS</sequence>
<dbReference type="AlphaFoldDB" id="X7EKV8"/>
<dbReference type="RefSeq" id="WP_037257553.1">
    <property type="nucleotide sequence ID" value="NZ_JALZ01000001.1"/>
</dbReference>
<keyword evidence="3" id="KW-1185">Reference proteome</keyword>
<evidence type="ECO:0000256" key="1">
    <source>
        <dbReference type="SAM" id="SignalP"/>
    </source>
</evidence>
<gene>
    <name evidence="2" type="ORF">OCH239_01400</name>
</gene>
<reference evidence="2 3" key="1">
    <citation type="submission" date="2014-01" db="EMBL/GenBank/DDBJ databases">
        <title>Roseivivax halodurans JCM 10272 Genome Sequencing.</title>
        <authorList>
            <person name="Lai Q."/>
            <person name="Li G."/>
            <person name="Shao Z."/>
        </authorList>
    </citation>
    <scope>NUCLEOTIDE SEQUENCE [LARGE SCALE GENOMIC DNA]</scope>
    <source>
        <strain evidence="2 3">JCM 10272</strain>
    </source>
</reference>
<dbReference type="EMBL" id="JALZ01000001">
    <property type="protein sequence ID" value="ETX16510.1"/>
    <property type="molecule type" value="Genomic_DNA"/>
</dbReference>
<feature type="signal peptide" evidence="1">
    <location>
        <begin position="1"/>
        <end position="18"/>
    </location>
</feature>